<evidence type="ECO:0008006" key="4">
    <source>
        <dbReference type="Google" id="ProtNLM"/>
    </source>
</evidence>
<dbReference type="AlphaFoldDB" id="A0A2G2ZY53"/>
<evidence type="ECO:0000313" key="3">
    <source>
        <dbReference type="Proteomes" id="UP000222542"/>
    </source>
</evidence>
<keyword evidence="3" id="KW-1185">Reference proteome</keyword>
<evidence type="ECO:0000313" key="2">
    <source>
        <dbReference type="EMBL" id="PHT86917.1"/>
    </source>
</evidence>
<feature type="compositionally biased region" description="Polar residues" evidence="1">
    <location>
        <begin position="69"/>
        <end position="82"/>
    </location>
</feature>
<evidence type="ECO:0000256" key="1">
    <source>
        <dbReference type="SAM" id="MobiDB-lite"/>
    </source>
</evidence>
<accession>A0A2G2ZY53</accession>
<gene>
    <name evidence="2" type="ORF">T459_09023</name>
</gene>
<protein>
    <recommendedName>
        <fullName evidence="4">CCHC-type domain-containing protein</fullName>
    </recommendedName>
</protein>
<comment type="caution">
    <text evidence="2">The sequence shown here is derived from an EMBL/GenBank/DDBJ whole genome shotgun (WGS) entry which is preliminary data.</text>
</comment>
<dbReference type="Gene3D" id="4.10.60.10">
    <property type="entry name" value="Zinc finger, CCHC-type"/>
    <property type="match status" value="1"/>
</dbReference>
<sequence length="134" mass="15557">MYKKVIPKTEIHWWYTKEAYMLTYKHKIQLWKVEASHAMLPPNVVKQVGRPKSKRDRELDEARKRKGEWSQSRKGTQMTCSNCGEPNHNAKGCYKVEKLMTRGVPTGTRKISFTGDHTGVSVRTNLPYSPFMIT</sequence>
<dbReference type="OMA" id="ICGELDY"/>
<proteinExistence type="predicted"/>
<dbReference type="GO" id="GO:0008270">
    <property type="term" value="F:zinc ion binding"/>
    <property type="evidence" value="ECO:0007669"/>
    <property type="project" value="InterPro"/>
</dbReference>
<dbReference type="GO" id="GO:0003676">
    <property type="term" value="F:nucleic acid binding"/>
    <property type="evidence" value="ECO:0007669"/>
    <property type="project" value="InterPro"/>
</dbReference>
<reference evidence="2 3" key="1">
    <citation type="journal article" date="2014" name="Nat. Genet.">
        <title>Genome sequence of the hot pepper provides insights into the evolution of pungency in Capsicum species.</title>
        <authorList>
            <person name="Kim S."/>
            <person name="Park M."/>
            <person name="Yeom S.I."/>
            <person name="Kim Y.M."/>
            <person name="Lee J.M."/>
            <person name="Lee H.A."/>
            <person name="Seo E."/>
            <person name="Choi J."/>
            <person name="Cheong K."/>
            <person name="Kim K.T."/>
            <person name="Jung K."/>
            <person name="Lee G.W."/>
            <person name="Oh S.K."/>
            <person name="Bae C."/>
            <person name="Kim S.B."/>
            <person name="Lee H.Y."/>
            <person name="Kim S.Y."/>
            <person name="Kim M.S."/>
            <person name="Kang B.C."/>
            <person name="Jo Y.D."/>
            <person name="Yang H.B."/>
            <person name="Jeong H.J."/>
            <person name="Kang W.H."/>
            <person name="Kwon J.K."/>
            <person name="Shin C."/>
            <person name="Lim J.Y."/>
            <person name="Park J.H."/>
            <person name="Huh J.H."/>
            <person name="Kim J.S."/>
            <person name="Kim B.D."/>
            <person name="Cohen O."/>
            <person name="Paran I."/>
            <person name="Suh M.C."/>
            <person name="Lee S.B."/>
            <person name="Kim Y.K."/>
            <person name="Shin Y."/>
            <person name="Noh S.J."/>
            <person name="Park J."/>
            <person name="Seo Y.S."/>
            <person name="Kwon S.Y."/>
            <person name="Kim H.A."/>
            <person name="Park J.M."/>
            <person name="Kim H.J."/>
            <person name="Choi S.B."/>
            <person name="Bosland P.W."/>
            <person name="Reeves G."/>
            <person name="Jo S.H."/>
            <person name="Lee B.W."/>
            <person name="Cho H.T."/>
            <person name="Choi H.S."/>
            <person name="Lee M.S."/>
            <person name="Yu Y."/>
            <person name="Do Choi Y."/>
            <person name="Park B.S."/>
            <person name="van Deynze A."/>
            <person name="Ashrafi H."/>
            <person name="Hill T."/>
            <person name="Kim W.T."/>
            <person name="Pai H.S."/>
            <person name="Ahn H.K."/>
            <person name="Yeam I."/>
            <person name="Giovannoni J.J."/>
            <person name="Rose J.K."/>
            <person name="Sorensen I."/>
            <person name="Lee S.J."/>
            <person name="Kim R.W."/>
            <person name="Choi I.Y."/>
            <person name="Choi B.S."/>
            <person name="Lim J.S."/>
            <person name="Lee Y.H."/>
            <person name="Choi D."/>
        </authorList>
    </citation>
    <scope>NUCLEOTIDE SEQUENCE [LARGE SCALE GENOMIC DNA]</scope>
    <source>
        <strain evidence="3">cv. CM334</strain>
    </source>
</reference>
<dbReference type="SUPFAM" id="SSF57756">
    <property type="entry name" value="Retrovirus zinc finger-like domains"/>
    <property type="match status" value="1"/>
</dbReference>
<dbReference type="EMBL" id="AYRZ02000003">
    <property type="protein sequence ID" value="PHT86917.1"/>
    <property type="molecule type" value="Genomic_DNA"/>
</dbReference>
<organism evidence="2 3">
    <name type="scientific">Capsicum annuum</name>
    <name type="common">Capsicum pepper</name>
    <dbReference type="NCBI Taxonomy" id="4072"/>
    <lineage>
        <taxon>Eukaryota</taxon>
        <taxon>Viridiplantae</taxon>
        <taxon>Streptophyta</taxon>
        <taxon>Embryophyta</taxon>
        <taxon>Tracheophyta</taxon>
        <taxon>Spermatophyta</taxon>
        <taxon>Magnoliopsida</taxon>
        <taxon>eudicotyledons</taxon>
        <taxon>Gunneridae</taxon>
        <taxon>Pentapetalae</taxon>
        <taxon>asterids</taxon>
        <taxon>lamiids</taxon>
        <taxon>Solanales</taxon>
        <taxon>Solanaceae</taxon>
        <taxon>Solanoideae</taxon>
        <taxon>Capsiceae</taxon>
        <taxon>Capsicum</taxon>
    </lineage>
</organism>
<name>A0A2G2ZY53_CAPAN</name>
<dbReference type="InterPro" id="IPR036875">
    <property type="entry name" value="Znf_CCHC_sf"/>
</dbReference>
<dbReference type="Gramene" id="PHT86917">
    <property type="protein sequence ID" value="PHT86917"/>
    <property type="gene ID" value="T459_09023"/>
</dbReference>
<reference evidence="2 3" key="2">
    <citation type="journal article" date="2017" name="Genome Biol.">
        <title>New reference genome sequences of hot pepper reveal the massive evolution of plant disease-resistance genes by retroduplication.</title>
        <authorList>
            <person name="Kim S."/>
            <person name="Park J."/>
            <person name="Yeom S.I."/>
            <person name="Kim Y.M."/>
            <person name="Seo E."/>
            <person name="Kim K.T."/>
            <person name="Kim M.S."/>
            <person name="Lee J.M."/>
            <person name="Cheong K."/>
            <person name="Shin H.S."/>
            <person name="Kim S.B."/>
            <person name="Han K."/>
            <person name="Lee J."/>
            <person name="Park M."/>
            <person name="Lee H.A."/>
            <person name="Lee H.Y."/>
            <person name="Lee Y."/>
            <person name="Oh S."/>
            <person name="Lee J.H."/>
            <person name="Choi E."/>
            <person name="Choi E."/>
            <person name="Lee S.E."/>
            <person name="Jeon J."/>
            <person name="Kim H."/>
            <person name="Choi G."/>
            <person name="Song H."/>
            <person name="Lee J."/>
            <person name="Lee S.C."/>
            <person name="Kwon J.K."/>
            <person name="Lee H.Y."/>
            <person name="Koo N."/>
            <person name="Hong Y."/>
            <person name="Kim R.W."/>
            <person name="Kang W.H."/>
            <person name="Huh J.H."/>
            <person name="Kang B.C."/>
            <person name="Yang T.J."/>
            <person name="Lee Y.H."/>
            <person name="Bennetzen J.L."/>
            <person name="Choi D."/>
        </authorList>
    </citation>
    <scope>NUCLEOTIDE SEQUENCE [LARGE SCALE GENOMIC DNA]</scope>
    <source>
        <strain evidence="3">cv. CM334</strain>
    </source>
</reference>
<feature type="region of interest" description="Disordered" evidence="1">
    <location>
        <begin position="47"/>
        <end position="82"/>
    </location>
</feature>
<dbReference type="Proteomes" id="UP000222542">
    <property type="component" value="Unassembled WGS sequence"/>
</dbReference>